<dbReference type="GO" id="GO:0035556">
    <property type="term" value="P:intracellular signal transduction"/>
    <property type="evidence" value="ECO:0007669"/>
    <property type="project" value="InterPro"/>
</dbReference>
<feature type="compositionally biased region" description="Polar residues" evidence="9">
    <location>
        <begin position="367"/>
        <end position="376"/>
    </location>
</feature>
<sequence length="737" mass="83496">MDQVIELRMDATGGGLLPSSGRASASSMVVSAPRQSQTAQNMQLINNEERSRWLSATLNKERDLKERKILAARWLVRFQEEETTIFEAGIREARELYESQLVEQRVTETRQREGAEDLVQNEDRKTDLVKLVTKMAALKIRLRVQDEARDKEVQFREKVKLRREAHNTRVAALEKRQKREREELSATQERIARNAKAIQALQVRFMDEMEKRRCLREFEIESQQLRMRQQKEAEQLREFQLLRIRHIAEFVQAELANMTEMEELTAEQRAKEADLEAEHDVQLLADNEKLERQQARLKALQLKEEQKVSRNVLKQVQKRQSRLLDKQQRQGARVRERMMRSQNQNVLGGSAGTDAIEGSSEHDTSEGGESSSQFTASVMDPSETGGMTEDEADATTRAATDANAAAEAEGQRQNTATNDAAKELTEALEKGRIRVEQQRKHQVGLVDELRRYHAEVRAQKAREHRRKLAELTKDQEDETRAVKTEQASEMTELLETIGHQDLIAAQATSFDKQMDTVVSNRLLGNMLPAHVAEELKAGRTPAPSSFDNVALFFTDIYGFKELANRSQPRQIVALLNRMYVAFDDVIAGFPDLYKVETVMDSYMVCAGLSQGPVQKTLEDRQRDAATAAKCALQLLEAARGIYVGDQEVDAINLRIGIQCGPVLAGVIGTKMPHFCLFSDTVNVASRMCSTSLPLKLQVSEAMAGYLDPSRFLVEERGTISVKGKGEMKTFFVSEREE</sequence>
<gene>
    <name evidence="11" type="primary">NPR2_2</name>
    <name evidence="11" type="ORF">HDU87_006689</name>
</gene>
<comment type="subcellular location">
    <subcellularLocation>
        <location evidence="1">Membrane</location>
    </subcellularLocation>
</comment>
<evidence type="ECO:0000256" key="8">
    <source>
        <dbReference type="SAM" id="Coils"/>
    </source>
</evidence>
<dbReference type="InterPro" id="IPR050401">
    <property type="entry name" value="Cyclic_nucleotide_synthase"/>
</dbReference>
<dbReference type="Gene3D" id="3.30.70.1230">
    <property type="entry name" value="Nucleotide cyclase"/>
    <property type="match status" value="1"/>
</dbReference>
<dbReference type="GO" id="GO:0007168">
    <property type="term" value="P:receptor guanylyl cyclase signaling pathway"/>
    <property type="evidence" value="ECO:0007669"/>
    <property type="project" value="TreeGrafter"/>
</dbReference>
<dbReference type="GO" id="GO:0000166">
    <property type="term" value="F:nucleotide binding"/>
    <property type="evidence" value="ECO:0007669"/>
    <property type="project" value="UniProtKB-KW"/>
</dbReference>
<feature type="compositionally biased region" description="Basic and acidic residues" evidence="9">
    <location>
        <begin position="322"/>
        <end position="339"/>
    </location>
</feature>
<keyword evidence="3" id="KW-0547">Nucleotide-binding</keyword>
<evidence type="ECO:0000313" key="12">
    <source>
        <dbReference type="Proteomes" id="UP001212152"/>
    </source>
</evidence>
<evidence type="ECO:0000256" key="3">
    <source>
        <dbReference type="ARBA" id="ARBA00022741"/>
    </source>
</evidence>
<accession>A0AAD5TPL9</accession>
<dbReference type="SUPFAM" id="SSF55073">
    <property type="entry name" value="Nucleotide cyclase"/>
    <property type="match status" value="1"/>
</dbReference>
<dbReference type="SMART" id="SM00044">
    <property type="entry name" value="CYCc"/>
    <property type="match status" value="1"/>
</dbReference>
<dbReference type="PANTHER" id="PTHR11920:SF335">
    <property type="entry name" value="GUANYLATE CYCLASE"/>
    <property type="match status" value="1"/>
</dbReference>
<feature type="domain" description="Guanylate cyclase" evidence="10">
    <location>
        <begin position="550"/>
        <end position="688"/>
    </location>
</feature>
<dbReference type="GO" id="GO:0001653">
    <property type="term" value="F:peptide receptor activity"/>
    <property type="evidence" value="ECO:0007669"/>
    <property type="project" value="TreeGrafter"/>
</dbReference>
<evidence type="ECO:0000313" key="11">
    <source>
        <dbReference type="EMBL" id="KAJ3183370.1"/>
    </source>
</evidence>
<dbReference type="PROSITE" id="PS50125">
    <property type="entry name" value="GUANYLATE_CYCLASE_2"/>
    <property type="match status" value="1"/>
</dbReference>
<evidence type="ECO:0000256" key="2">
    <source>
        <dbReference type="ARBA" id="ARBA00022692"/>
    </source>
</evidence>
<dbReference type="GO" id="GO:0005886">
    <property type="term" value="C:plasma membrane"/>
    <property type="evidence" value="ECO:0007669"/>
    <property type="project" value="TreeGrafter"/>
</dbReference>
<evidence type="ECO:0000256" key="5">
    <source>
        <dbReference type="ARBA" id="ARBA00023136"/>
    </source>
</evidence>
<dbReference type="InterPro" id="IPR001054">
    <property type="entry name" value="A/G_cyclase"/>
</dbReference>
<feature type="coiled-coil region" evidence="8">
    <location>
        <begin position="156"/>
        <end position="190"/>
    </location>
</feature>
<evidence type="ECO:0000256" key="9">
    <source>
        <dbReference type="SAM" id="MobiDB-lite"/>
    </source>
</evidence>
<dbReference type="Pfam" id="PF00211">
    <property type="entry name" value="Guanylate_cyc"/>
    <property type="match status" value="1"/>
</dbReference>
<dbReference type="PANTHER" id="PTHR11920">
    <property type="entry name" value="GUANYLYL CYCLASE"/>
    <property type="match status" value="1"/>
</dbReference>
<dbReference type="PROSITE" id="PS00452">
    <property type="entry name" value="GUANYLATE_CYCLASE_1"/>
    <property type="match status" value="1"/>
</dbReference>
<comment type="similarity">
    <text evidence="7">Belongs to the adenylyl cyclase class-4/guanylyl cyclase family.</text>
</comment>
<dbReference type="AlphaFoldDB" id="A0AAD5TPL9"/>
<protein>
    <submittedName>
        <fullName evidence="11">Nitrogen permease regulator 2</fullName>
    </submittedName>
</protein>
<keyword evidence="12" id="KW-1185">Reference proteome</keyword>
<dbReference type="EMBL" id="JADGJQ010000006">
    <property type="protein sequence ID" value="KAJ3183370.1"/>
    <property type="molecule type" value="Genomic_DNA"/>
</dbReference>
<keyword evidence="6 7" id="KW-0456">Lyase</keyword>
<evidence type="ECO:0000259" key="10">
    <source>
        <dbReference type="PROSITE" id="PS50125"/>
    </source>
</evidence>
<feature type="compositionally biased region" description="Low complexity" evidence="9">
    <location>
        <begin position="395"/>
        <end position="408"/>
    </location>
</feature>
<dbReference type="InterPro" id="IPR018297">
    <property type="entry name" value="A/G_cyclase_CS"/>
</dbReference>
<keyword evidence="2" id="KW-0812">Transmembrane</keyword>
<organism evidence="11 12">
    <name type="scientific">Geranomyces variabilis</name>
    <dbReference type="NCBI Taxonomy" id="109894"/>
    <lineage>
        <taxon>Eukaryota</taxon>
        <taxon>Fungi</taxon>
        <taxon>Fungi incertae sedis</taxon>
        <taxon>Chytridiomycota</taxon>
        <taxon>Chytridiomycota incertae sedis</taxon>
        <taxon>Chytridiomycetes</taxon>
        <taxon>Spizellomycetales</taxon>
        <taxon>Powellomycetaceae</taxon>
        <taxon>Geranomyces</taxon>
    </lineage>
</organism>
<dbReference type="Proteomes" id="UP001212152">
    <property type="component" value="Unassembled WGS sequence"/>
</dbReference>
<dbReference type="InterPro" id="IPR029787">
    <property type="entry name" value="Nucleotide_cyclase"/>
</dbReference>
<dbReference type="CDD" id="cd07302">
    <property type="entry name" value="CHD"/>
    <property type="match status" value="1"/>
</dbReference>
<reference evidence="11" key="1">
    <citation type="submission" date="2020-05" db="EMBL/GenBank/DDBJ databases">
        <title>Phylogenomic resolution of chytrid fungi.</title>
        <authorList>
            <person name="Stajich J.E."/>
            <person name="Amses K."/>
            <person name="Simmons R."/>
            <person name="Seto K."/>
            <person name="Myers J."/>
            <person name="Bonds A."/>
            <person name="Quandt C.A."/>
            <person name="Barry K."/>
            <person name="Liu P."/>
            <person name="Grigoriev I."/>
            <person name="Longcore J.E."/>
            <person name="James T.Y."/>
        </authorList>
    </citation>
    <scope>NUCLEOTIDE SEQUENCE</scope>
    <source>
        <strain evidence="11">JEL0379</strain>
    </source>
</reference>
<keyword evidence="5" id="KW-0472">Membrane</keyword>
<keyword evidence="4" id="KW-1133">Transmembrane helix</keyword>
<evidence type="ECO:0000256" key="7">
    <source>
        <dbReference type="RuleBase" id="RU000405"/>
    </source>
</evidence>
<feature type="region of interest" description="Disordered" evidence="9">
    <location>
        <begin position="317"/>
        <end position="418"/>
    </location>
</feature>
<keyword evidence="8" id="KW-0175">Coiled coil</keyword>
<proteinExistence type="inferred from homology"/>
<evidence type="ECO:0000256" key="4">
    <source>
        <dbReference type="ARBA" id="ARBA00022989"/>
    </source>
</evidence>
<name>A0AAD5TPL9_9FUNG</name>
<comment type="caution">
    <text evidence="11">The sequence shown here is derived from an EMBL/GenBank/DDBJ whole genome shotgun (WGS) entry which is preliminary data.</text>
</comment>
<dbReference type="GO" id="GO:0004383">
    <property type="term" value="F:guanylate cyclase activity"/>
    <property type="evidence" value="ECO:0007669"/>
    <property type="project" value="TreeGrafter"/>
</dbReference>
<dbReference type="GO" id="GO:0004016">
    <property type="term" value="F:adenylate cyclase activity"/>
    <property type="evidence" value="ECO:0007669"/>
    <property type="project" value="TreeGrafter"/>
</dbReference>
<evidence type="ECO:0000256" key="6">
    <source>
        <dbReference type="ARBA" id="ARBA00023239"/>
    </source>
</evidence>
<evidence type="ECO:0000256" key="1">
    <source>
        <dbReference type="ARBA" id="ARBA00004370"/>
    </source>
</evidence>